<gene>
    <name evidence="8" type="ORF">AB0301_03560</name>
</gene>
<keyword evidence="9" id="KW-1185">Reference proteome</keyword>
<dbReference type="PANTHER" id="PTHR10629:SF52">
    <property type="entry name" value="DNA (CYTOSINE-5)-METHYLTRANSFERASE 1"/>
    <property type="match status" value="1"/>
</dbReference>
<protein>
    <recommendedName>
        <fullName evidence="7">Cytosine-specific methyltransferase</fullName>
        <ecNumber evidence="7">2.1.1.37</ecNumber>
    </recommendedName>
</protein>
<dbReference type="Pfam" id="PF00145">
    <property type="entry name" value="DNA_methylase"/>
    <property type="match status" value="1"/>
</dbReference>
<comment type="caution">
    <text evidence="8">The sequence shown here is derived from an EMBL/GenBank/DDBJ whole genome shotgun (WGS) entry which is preliminary data.</text>
</comment>
<dbReference type="Gene3D" id="3.40.50.150">
    <property type="entry name" value="Vaccinia Virus protein VP39"/>
    <property type="match status" value="1"/>
</dbReference>
<accession>A0ABV3LE12</accession>
<evidence type="ECO:0000256" key="7">
    <source>
        <dbReference type="RuleBase" id="RU000417"/>
    </source>
</evidence>
<dbReference type="Gene3D" id="3.90.120.10">
    <property type="entry name" value="DNA Methylase, subunit A, domain 2"/>
    <property type="match status" value="1"/>
</dbReference>
<evidence type="ECO:0000256" key="3">
    <source>
        <dbReference type="ARBA" id="ARBA00022691"/>
    </source>
</evidence>
<dbReference type="CDD" id="cd00315">
    <property type="entry name" value="Cyt_C5_DNA_methylase"/>
    <property type="match status" value="1"/>
</dbReference>
<sequence>MAFTSVEICAGAGGQALGLEQAGFEHLAAVEIDANACNTLRANRPEWNVVEGDVVRWIKDHAHEYEGVDLVAGGVPCPPFSKAGKQLGAADERDLFPAMLDLVKVTRPKAVMIENVRGLLDPAFDDYRAKVTRRLRSMGYSTQWRLLQASDYGVAQLRPRVIAVAVRTDLGGPAFDYPVQRPEDAPTVGTLLHDLMAANGWEGADAWAKGANRIAPTLVGGSKKHGGPDLGPTRARRAWEMLGVNGSSLAESAPEPGFEGLPRLTVPMAARVQGFPDEWQITGRKTAAYRQVGNAFPPPVAKAVGQQIASVLEALKSTSVAA</sequence>
<dbReference type="RefSeq" id="WP_366232514.1">
    <property type="nucleotide sequence ID" value="NZ_JBFBMH010000003.1"/>
</dbReference>
<dbReference type="InterPro" id="IPR050390">
    <property type="entry name" value="C5-Methyltransferase"/>
</dbReference>
<reference evidence="8 9" key="1">
    <citation type="submission" date="2024-06" db="EMBL/GenBank/DDBJ databases">
        <title>The Natural Products Discovery Center: Release of the First 8490 Sequenced Strains for Exploring Actinobacteria Biosynthetic Diversity.</title>
        <authorList>
            <person name="Kalkreuter E."/>
            <person name="Kautsar S.A."/>
            <person name="Yang D."/>
            <person name="Bader C.D."/>
            <person name="Teijaro C.N."/>
            <person name="Fluegel L."/>
            <person name="Davis C.M."/>
            <person name="Simpson J.R."/>
            <person name="Lauterbach L."/>
            <person name="Steele A.D."/>
            <person name="Gui C."/>
            <person name="Meng S."/>
            <person name="Li G."/>
            <person name="Viehrig K."/>
            <person name="Ye F."/>
            <person name="Su P."/>
            <person name="Kiefer A.F."/>
            <person name="Nichols A."/>
            <person name="Cepeda A.J."/>
            <person name="Yan W."/>
            <person name="Fan B."/>
            <person name="Jiang Y."/>
            <person name="Adhikari A."/>
            <person name="Zheng C.-J."/>
            <person name="Schuster L."/>
            <person name="Cowan T.M."/>
            <person name="Smanski M.J."/>
            <person name="Chevrette M.G."/>
            <person name="De Carvalho L.P.S."/>
            <person name="Shen B."/>
        </authorList>
    </citation>
    <scope>NUCLEOTIDE SEQUENCE [LARGE SCALE GENOMIC DNA]</scope>
    <source>
        <strain evidence="8 9">NPDC077434</strain>
    </source>
</reference>
<comment type="similarity">
    <text evidence="5 6">Belongs to the class I-like SAM-binding methyltransferase superfamily. C5-methyltransferase family.</text>
</comment>
<organism evidence="8 9">
    <name type="scientific">Microbacterium profundi</name>
    <dbReference type="NCBI Taxonomy" id="450380"/>
    <lineage>
        <taxon>Bacteria</taxon>
        <taxon>Bacillati</taxon>
        <taxon>Actinomycetota</taxon>
        <taxon>Actinomycetes</taxon>
        <taxon>Micrococcales</taxon>
        <taxon>Microbacteriaceae</taxon>
        <taxon>Microbacterium</taxon>
    </lineage>
</organism>
<dbReference type="EC" id="2.1.1.37" evidence="7"/>
<feature type="active site" evidence="5">
    <location>
        <position position="77"/>
    </location>
</feature>
<proteinExistence type="inferred from homology"/>
<keyword evidence="2 5" id="KW-0808">Transferase</keyword>
<dbReference type="PRINTS" id="PR00105">
    <property type="entry name" value="C5METTRFRASE"/>
</dbReference>
<dbReference type="Proteomes" id="UP001553715">
    <property type="component" value="Unassembled WGS sequence"/>
</dbReference>
<dbReference type="NCBIfam" id="TIGR00675">
    <property type="entry name" value="dcm"/>
    <property type="match status" value="1"/>
</dbReference>
<dbReference type="EMBL" id="JBFBMH010000003">
    <property type="protein sequence ID" value="MEW1974151.1"/>
    <property type="molecule type" value="Genomic_DNA"/>
</dbReference>
<keyword evidence="4" id="KW-0680">Restriction system</keyword>
<dbReference type="InterPro" id="IPR001525">
    <property type="entry name" value="C5_MeTfrase"/>
</dbReference>
<dbReference type="GO" id="GO:0032259">
    <property type="term" value="P:methylation"/>
    <property type="evidence" value="ECO:0007669"/>
    <property type="project" value="UniProtKB-KW"/>
</dbReference>
<dbReference type="PROSITE" id="PS00095">
    <property type="entry name" value="C5_MTASE_2"/>
    <property type="match status" value="1"/>
</dbReference>
<dbReference type="PANTHER" id="PTHR10629">
    <property type="entry name" value="CYTOSINE-SPECIFIC METHYLTRANSFERASE"/>
    <property type="match status" value="1"/>
</dbReference>
<dbReference type="GO" id="GO:0003886">
    <property type="term" value="F:DNA (cytosine-5-)-methyltransferase activity"/>
    <property type="evidence" value="ECO:0007669"/>
    <property type="project" value="UniProtKB-EC"/>
</dbReference>
<name>A0ABV3LE12_9MICO</name>
<dbReference type="InterPro" id="IPR031303">
    <property type="entry name" value="C5_meth_CS"/>
</dbReference>
<evidence type="ECO:0000256" key="1">
    <source>
        <dbReference type="ARBA" id="ARBA00022603"/>
    </source>
</evidence>
<dbReference type="PROSITE" id="PS00094">
    <property type="entry name" value="C5_MTASE_1"/>
    <property type="match status" value="1"/>
</dbReference>
<dbReference type="PROSITE" id="PS51679">
    <property type="entry name" value="SAM_MT_C5"/>
    <property type="match status" value="1"/>
</dbReference>
<dbReference type="InterPro" id="IPR029063">
    <property type="entry name" value="SAM-dependent_MTases_sf"/>
</dbReference>
<evidence type="ECO:0000256" key="4">
    <source>
        <dbReference type="ARBA" id="ARBA00022747"/>
    </source>
</evidence>
<evidence type="ECO:0000256" key="2">
    <source>
        <dbReference type="ARBA" id="ARBA00022679"/>
    </source>
</evidence>
<evidence type="ECO:0000313" key="8">
    <source>
        <dbReference type="EMBL" id="MEW1974151.1"/>
    </source>
</evidence>
<dbReference type="InterPro" id="IPR018117">
    <property type="entry name" value="C5_DNA_meth_AS"/>
</dbReference>
<keyword evidence="1 5" id="KW-0489">Methyltransferase</keyword>
<dbReference type="SUPFAM" id="SSF53335">
    <property type="entry name" value="S-adenosyl-L-methionine-dependent methyltransferases"/>
    <property type="match status" value="1"/>
</dbReference>
<evidence type="ECO:0000256" key="5">
    <source>
        <dbReference type="PROSITE-ProRule" id="PRU01016"/>
    </source>
</evidence>
<evidence type="ECO:0000313" key="9">
    <source>
        <dbReference type="Proteomes" id="UP001553715"/>
    </source>
</evidence>
<comment type="catalytic activity">
    <reaction evidence="7">
        <text>a 2'-deoxycytidine in DNA + S-adenosyl-L-methionine = a 5-methyl-2'-deoxycytidine in DNA + S-adenosyl-L-homocysteine + H(+)</text>
        <dbReference type="Rhea" id="RHEA:13681"/>
        <dbReference type="Rhea" id="RHEA-COMP:11369"/>
        <dbReference type="Rhea" id="RHEA-COMP:11370"/>
        <dbReference type="ChEBI" id="CHEBI:15378"/>
        <dbReference type="ChEBI" id="CHEBI:57856"/>
        <dbReference type="ChEBI" id="CHEBI:59789"/>
        <dbReference type="ChEBI" id="CHEBI:85452"/>
        <dbReference type="ChEBI" id="CHEBI:85454"/>
        <dbReference type="EC" id="2.1.1.37"/>
    </reaction>
</comment>
<evidence type="ECO:0000256" key="6">
    <source>
        <dbReference type="RuleBase" id="RU000416"/>
    </source>
</evidence>
<keyword evidence="3 5" id="KW-0949">S-adenosyl-L-methionine</keyword>